<dbReference type="GO" id="GO:0003950">
    <property type="term" value="F:NAD+ poly-ADP-ribosyltransferase activity"/>
    <property type="evidence" value="ECO:0007669"/>
    <property type="project" value="InterPro"/>
</dbReference>
<sequence>MCSDTQRGPTTECQYPGCTRAVWQDPDGSYSSFCGNTHRLAMANNPRSQSRMCKNCNAKPVYIENGRLHDFCGRRCAEVFKNNGQRATHPRLSPTPSDDDFCIIPGCKSRVYVDLDGSKTKFCSNRHRRAAVQAHVADACLLCKEMPVVEVGGKKSDFCSKRCSTTALSKTPVILEIPSTNVLYDNVVGQFTEQWKHPTPVPTVIKLWRIYGDRSVLDRFSRYQLEVERRTGTSGANTRRRFHGTIRACCLGDTSSDRALCKLSACNMCNIIQFLPAARAGERTNFGRFGAGIYTSATSSKANDYYAGSASPNRAMLLNDVVMGKTIKLKTTNTSLTKPPPGYDAVIGEPGGDLNYDECIVYDNDAIRASFLIIYK</sequence>
<gene>
    <name evidence="2" type="ORF">B0F90DRAFT_1951105</name>
</gene>
<reference evidence="2" key="1">
    <citation type="journal article" date="2022" name="New Phytol.">
        <title>Evolutionary transition to the ectomycorrhizal habit in the genomes of a hyperdiverse lineage of mushroom-forming fungi.</title>
        <authorList>
            <person name="Looney B."/>
            <person name="Miyauchi S."/>
            <person name="Morin E."/>
            <person name="Drula E."/>
            <person name="Courty P.E."/>
            <person name="Kohler A."/>
            <person name="Kuo A."/>
            <person name="LaButti K."/>
            <person name="Pangilinan J."/>
            <person name="Lipzen A."/>
            <person name="Riley R."/>
            <person name="Andreopoulos W."/>
            <person name="He G."/>
            <person name="Johnson J."/>
            <person name="Nolan M."/>
            <person name="Tritt A."/>
            <person name="Barry K.W."/>
            <person name="Grigoriev I.V."/>
            <person name="Nagy L.G."/>
            <person name="Hibbett D."/>
            <person name="Henrissat B."/>
            <person name="Matheny P.B."/>
            <person name="Labbe J."/>
            <person name="Martin F.M."/>
        </authorList>
    </citation>
    <scope>NUCLEOTIDE SEQUENCE</scope>
    <source>
        <strain evidence="2">BPL690</strain>
    </source>
</reference>
<feature type="domain" description="PARP catalytic" evidence="1">
    <location>
        <begin position="287"/>
        <end position="348"/>
    </location>
</feature>
<proteinExistence type="predicted"/>
<dbReference type="AlphaFoldDB" id="A0AAD4QKN7"/>
<dbReference type="Gene3D" id="3.90.228.10">
    <property type="match status" value="1"/>
</dbReference>
<comment type="caution">
    <text evidence="2">The sequence shown here is derived from an EMBL/GenBank/DDBJ whole genome shotgun (WGS) entry which is preliminary data.</text>
</comment>
<evidence type="ECO:0000313" key="2">
    <source>
        <dbReference type="EMBL" id="KAI0300493.1"/>
    </source>
</evidence>
<dbReference type="EMBL" id="WTXG01000018">
    <property type="protein sequence ID" value="KAI0300493.1"/>
    <property type="molecule type" value="Genomic_DNA"/>
</dbReference>
<name>A0AAD4QKN7_9AGAM</name>
<dbReference type="Pfam" id="PF00644">
    <property type="entry name" value="PARP"/>
    <property type="match status" value="1"/>
</dbReference>
<dbReference type="GO" id="GO:0005634">
    <property type="term" value="C:nucleus"/>
    <property type="evidence" value="ECO:0007669"/>
    <property type="project" value="TreeGrafter"/>
</dbReference>
<dbReference type="GO" id="GO:1990404">
    <property type="term" value="F:NAD+-protein mono-ADP-ribosyltransferase activity"/>
    <property type="evidence" value="ECO:0007669"/>
    <property type="project" value="TreeGrafter"/>
</dbReference>
<accession>A0AAD4QKN7</accession>
<organism evidence="2 3">
    <name type="scientific">Multifurca ochricompacta</name>
    <dbReference type="NCBI Taxonomy" id="376703"/>
    <lineage>
        <taxon>Eukaryota</taxon>
        <taxon>Fungi</taxon>
        <taxon>Dikarya</taxon>
        <taxon>Basidiomycota</taxon>
        <taxon>Agaricomycotina</taxon>
        <taxon>Agaricomycetes</taxon>
        <taxon>Russulales</taxon>
        <taxon>Russulaceae</taxon>
        <taxon>Multifurca</taxon>
    </lineage>
</organism>
<evidence type="ECO:0000313" key="3">
    <source>
        <dbReference type="Proteomes" id="UP001203297"/>
    </source>
</evidence>
<dbReference type="PANTHER" id="PTHR45740:SF2">
    <property type="entry name" value="POLY [ADP-RIBOSE] POLYMERASE"/>
    <property type="match status" value="1"/>
</dbReference>
<dbReference type="InterPro" id="IPR012317">
    <property type="entry name" value="Poly(ADP-ribose)pol_cat_dom"/>
</dbReference>
<dbReference type="PANTHER" id="PTHR45740">
    <property type="entry name" value="POLY [ADP-RIBOSE] POLYMERASE"/>
    <property type="match status" value="1"/>
</dbReference>
<dbReference type="SUPFAM" id="SSF56399">
    <property type="entry name" value="ADP-ribosylation"/>
    <property type="match status" value="1"/>
</dbReference>
<protein>
    <recommendedName>
        <fullName evidence="1">PARP catalytic domain-containing protein</fullName>
    </recommendedName>
</protein>
<dbReference type="InterPro" id="IPR051712">
    <property type="entry name" value="ARTD-AVP"/>
</dbReference>
<dbReference type="Proteomes" id="UP001203297">
    <property type="component" value="Unassembled WGS sequence"/>
</dbReference>
<keyword evidence="3" id="KW-1185">Reference proteome</keyword>
<evidence type="ECO:0000259" key="1">
    <source>
        <dbReference type="Pfam" id="PF00644"/>
    </source>
</evidence>